<protein>
    <submittedName>
        <fullName evidence="2">DUF222 domain-containing protein</fullName>
    </submittedName>
</protein>
<dbReference type="Proteomes" id="UP000478148">
    <property type="component" value="Unassembled WGS sequence"/>
</dbReference>
<name>A0A6M1LAW5_9ACTN</name>
<evidence type="ECO:0000313" key="3">
    <source>
        <dbReference type="Proteomes" id="UP000478148"/>
    </source>
</evidence>
<proteinExistence type="predicted"/>
<comment type="caution">
    <text evidence="2">The sequence shown here is derived from an EMBL/GenBank/DDBJ whole genome shotgun (WGS) entry which is preliminary data.</text>
</comment>
<dbReference type="EMBL" id="SAIY01000009">
    <property type="protein sequence ID" value="NGM15438.1"/>
    <property type="molecule type" value="Genomic_DNA"/>
</dbReference>
<dbReference type="InterPro" id="IPR003870">
    <property type="entry name" value="DUF222"/>
</dbReference>
<evidence type="ECO:0000259" key="1">
    <source>
        <dbReference type="Pfam" id="PF02720"/>
    </source>
</evidence>
<organism evidence="2 3">
    <name type="scientific">Verrucosispora sioxanthis</name>
    <dbReference type="NCBI Taxonomy" id="2499994"/>
    <lineage>
        <taxon>Bacteria</taxon>
        <taxon>Bacillati</taxon>
        <taxon>Actinomycetota</taxon>
        <taxon>Actinomycetes</taxon>
        <taxon>Micromonosporales</taxon>
        <taxon>Micromonosporaceae</taxon>
        <taxon>Micromonospora</taxon>
    </lineage>
</organism>
<gene>
    <name evidence="2" type="ORF">ENC19_23780</name>
</gene>
<dbReference type="Pfam" id="PF02720">
    <property type="entry name" value="DUF222"/>
    <property type="match status" value="1"/>
</dbReference>
<feature type="domain" description="DUF222" evidence="1">
    <location>
        <begin position="31"/>
        <end position="120"/>
    </location>
</feature>
<evidence type="ECO:0000313" key="2">
    <source>
        <dbReference type="EMBL" id="NGM15438.1"/>
    </source>
</evidence>
<keyword evidence="3" id="KW-1185">Reference proteome</keyword>
<reference evidence="2 3" key="1">
    <citation type="submission" date="2020-02" db="EMBL/GenBank/DDBJ databases">
        <title>Draft Genome Sequence of Verrucosispora sp. Strain CWR15, Isolated from Gulf of Mexico Sponge.</title>
        <authorList>
            <person name="Kennedy S.J."/>
            <person name="Cella E."/>
            <person name="Azarian T."/>
            <person name="Baker B.J."/>
            <person name="Shaw L.N."/>
        </authorList>
    </citation>
    <scope>NUCLEOTIDE SEQUENCE [LARGE SCALE GENOMIC DNA]</scope>
    <source>
        <strain evidence="2 3">CWR15</strain>
    </source>
</reference>
<dbReference type="RefSeq" id="WP_164449289.1">
    <property type="nucleotide sequence ID" value="NZ_SAIY01000009.1"/>
</dbReference>
<sequence length="130" mass="14038">MLEELARAEVATRSCVHTAVWAMPESELIDALEAAHRLEQRLAAMKLTLVRELDGRGVAVAQGASSTAVWLRDRLRLGVPAARRLVDLAEALDREPDEVTAALAAGRVDLEQVRVIADVAATVRGCDACR</sequence>
<accession>A0A6M1LAW5</accession>
<dbReference type="AlphaFoldDB" id="A0A6M1LAW5"/>